<dbReference type="EMBL" id="QTSX02002232">
    <property type="protein sequence ID" value="KAJ9076961.1"/>
    <property type="molecule type" value="Genomic_DNA"/>
</dbReference>
<evidence type="ECO:0000313" key="2">
    <source>
        <dbReference type="Proteomes" id="UP001165960"/>
    </source>
</evidence>
<name>A0ACC2TRH0_9FUNG</name>
<reference evidence="1" key="1">
    <citation type="submission" date="2022-04" db="EMBL/GenBank/DDBJ databases">
        <title>Genome of the entomopathogenic fungus Entomophthora muscae.</title>
        <authorList>
            <person name="Elya C."/>
            <person name="Lovett B.R."/>
            <person name="Lee E."/>
            <person name="Macias A.M."/>
            <person name="Hajek A.E."/>
            <person name="De Bivort B.L."/>
            <person name="Kasson M.T."/>
            <person name="De Fine Licht H.H."/>
            <person name="Stajich J.E."/>
        </authorList>
    </citation>
    <scope>NUCLEOTIDE SEQUENCE</scope>
    <source>
        <strain evidence="1">Berkeley</strain>
    </source>
</reference>
<organism evidence="1 2">
    <name type="scientific">Entomophthora muscae</name>
    <dbReference type="NCBI Taxonomy" id="34485"/>
    <lineage>
        <taxon>Eukaryota</taxon>
        <taxon>Fungi</taxon>
        <taxon>Fungi incertae sedis</taxon>
        <taxon>Zoopagomycota</taxon>
        <taxon>Entomophthoromycotina</taxon>
        <taxon>Entomophthoromycetes</taxon>
        <taxon>Entomophthorales</taxon>
        <taxon>Entomophthoraceae</taxon>
        <taxon>Entomophthora</taxon>
    </lineage>
</organism>
<protein>
    <submittedName>
        <fullName evidence="1">Dolichyl-P-Man:Man(7)GlcNAc(2)-PP-dolichol alpha-1,6-mannosyltransferase</fullName>
    </submittedName>
</protein>
<sequence length="557" mass="62863">MLTCIYLAPYTKVEESFNLQTIHDFLFLGPKRLKEFDHFEFPGVVPRTCLSGLIISLLVYPYHLLFEILGSKGVLEYSLPLQKYMLLFAARGTLGFLTVLTWMRLGNTLGRLAGRNRELWFLLFSITQFHFLFWGSRPLPNIFALVLSNMGIACWIQAIFAPTPELSLKLKMQFLGRMIPAAVIFRMECLFFAAFVFLCDLTVNRSMYPLKTIFSLARYSLAMFVMSLLITVSVDSVFWQGSIYDRNGVVWPEGYVFFFNAILGKSVAWGVLPFKAYFTSFLPKALGTAYVISLCGFLWACVLGLSGRTSKALSVRLLSPALLFVLFMSNLGHKEWRFLVYIFPVFNLAAAETVSSLTEKINRPSFLWLVRFMLMAALAANFAFAGISFLVSSINYPGGDALSLAHQLYRSTSNTVVHIDASAAITGVSRFGQLSESWIYDKNENLKPGQDFVRFDCLLTGSPEPHSPDWEPTAIAYGFDRLKLSSLASWSKSLMRSARLDFPELTTVVPQLKGLHPLHNMSPKRISALYWVQLITPVQVIISPKIFVLRKAPLQEI</sequence>
<dbReference type="Proteomes" id="UP001165960">
    <property type="component" value="Unassembled WGS sequence"/>
</dbReference>
<comment type="caution">
    <text evidence="1">The sequence shown here is derived from an EMBL/GenBank/DDBJ whole genome shotgun (WGS) entry which is preliminary data.</text>
</comment>
<evidence type="ECO:0000313" key="1">
    <source>
        <dbReference type="EMBL" id="KAJ9076961.1"/>
    </source>
</evidence>
<keyword evidence="2" id="KW-1185">Reference proteome</keyword>
<gene>
    <name evidence="1" type="primary">ALG12_2</name>
    <name evidence="1" type="ORF">DSO57_1021302</name>
</gene>
<accession>A0ACC2TRH0</accession>
<proteinExistence type="predicted"/>